<evidence type="ECO:0000256" key="2">
    <source>
        <dbReference type="ARBA" id="ARBA00023239"/>
    </source>
</evidence>
<evidence type="ECO:0000256" key="1">
    <source>
        <dbReference type="ARBA" id="ARBA00022793"/>
    </source>
</evidence>
<comment type="function">
    <text evidence="4">Catalyzes two steps in the biosynthesis of coenzyme A. In the first step cysteine is conjugated to 4'-phosphopantothenate to form 4-phosphopantothenoylcysteine, in the latter compound is decarboxylated to form 4'-phosphopantotheine.</text>
</comment>
<keyword evidence="3 4" id="KW-0436">Ligase</keyword>
<comment type="pathway">
    <text evidence="3 4">Cofactor biosynthesis; coenzyme A biosynthesis; CoA from (R)-pantothenate: step 3/5.</text>
</comment>
<comment type="caution">
    <text evidence="3">Lacks conserved residue(s) required for the propagation of feature annotation.</text>
</comment>
<keyword evidence="3 4" id="KW-0288">FMN</keyword>
<dbReference type="EC" id="4.1.1.36" evidence="3"/>
<reference evidence="7 8" key="1">
    <citation type="submission" date="2021-03" db="EMBL/GenBank/DDBJ databases">
        <title>Genomic Encyclopedia of Type Strains, Phase IV (KMG-IV): sequencing the most valuable type-strain genomes for metagenomic binning, comparative biology and taxonomic classification.</title>
        <authorList>
            <person name="Goeker M."/>
        </authorList>
    </citation>
    <scope>NUCLEOTIDE SEQUENCE [LARGE SCALE GENOMIC DNA]</scope>
    <source>
        <strain evidence="7 8">DSM 24738</strain>
    </source>
</reference>
<dbReference type="InterPro" id="IPR035929">
    <property type="entry name" value="CoaB-like_sf"/>
</dbReference>
<comment type="cofactor">
    <cofactor evidence="3">
        <name>Mg(2+)</name>
        <dbReference type="ChEBI" id="CHEBI:18420"/>
    </cofactor>
</comment>
<dbReference type="SUPFAM" id="SSF52507">
    <property type="entry name" value="Homo-oligomeric flavin-containing Cys decarboxylases, HFCD"/>
    <property type="match status" value="1"/>
</dbReference>
<name>A0ABS4GKD4_9BACL</name>
<dbReference type="InterPro" id="IPR005252">
    <property type="entry name" value="CoaBC"/>
</dbReference>
<feature type="domain" description="Flavoprotein" evidence="5">
    <location>
        <begin position="5"/>
        <end position="176"/>
    </location>
</feature>
<comment type="cofactor">
    <cofactor evidence="3">
        <name>FMN</name>
        <dbReference type="ChEBI" id="CHEBI:58210"/>
    </cofactor>
    <text evidence="3">Binds 1 FMN per subunit.</text>
</comment>
<protein>
    <recommendedName>
        <fullName evidence="3">Coenzyme A biosynthesis bifunctional protein CoaBC</fullName>
    </recommendedName>
    <alternativeName>
        <fullName evidence="3">DNA/pantothenate metabolism flavoprotein</fullName>
    </alternativeName>
    <alternativeName>
        <fullName evidence="3">Phosphopantothenoylcysteine synthetase/decarboxylase</fullName>
        <shortName evidence="3">PPCS-PPCDC</shortName>
    </alternativeName>
    <domain>
        <recommendedName>
            <fullName evidence="3">Phosphopantothenoylcysteine decarboxylase</fullName>
            <shortName evidence="3">PPC decarboxylase</shortName>
            <shortName evidence="3">PPC-DC</shortName>
            <ecNumber evidence="3">4.1.1.36</ecNumber>
        </recommendedName>
        <alternativeName>
            <fullName evidence="3">CoaC</fullName>
        </alternativeName>
    </domain>
    <domain>
        <recommendedName>
            <fullName evidence="3">Phosphopantothenate--cysteine ligase</fullName>
            <ecNumber evidence="3">6.3.2.5</ecNumber>
        </recommendedName>
        <alternativeName>
            <fullName evidence="3">CoaB</fullName>
        </alternativeName>
        <alternativeName>
            <fullName evidence="3">Phosphopantothenoylcysteine synthetase</fullName>
            <shortName evidence="3">PPC synthetase</shortName>
            <shortName evidence="3">PPC-S</shortName>
        </alternativeName>
    </domain>
</protein>
<feature type="binding site" evidence="3">
    <location>
        <position position="288"/>
    </location>
    <ligand>
        <name>CTP</name>
        <dbReference type="ChEBI" id="CHEBI:37563"/>
    </ligand>
</feature>
<dbReference type="Proteomes" id="UP001519343">
    <property type="component" value="Unassembled WGS sequence"/>
</dbReference>
<evidence type="ECO:0000256" key="3">
    <source>
        <dbReference type="HAMAP-Rule" id="MF_02225"/>
    </source>
</evidence>
<dbReference type="PANTHER" id="PTHR14359">
    <property type="entry name" value="HOMO-OLIGOMERIC FLAVIN CONTAINING CYS DECARBOXYLASE FAMILY"/>
    <property type="match status" value="1"/>
</dbReference>
<dbReference type="PANTHER" id="PTHR14359:SF6">
    <property type="entry name" value="PHOSPHOPANTOTHENOYLCYSTEINE DECARBOXYLASE"/>
    <property type="match status" value="1"/>
</dbReference>
<keyword evidence="3" id="KW-0479">Metal-binding</keyword>
<dbReference type="InterPro" id="IPR003382">
    <property type="entry name" value="Flavoprotein"/>
</dbReference>
<evidence type="ECO:0000313" key="7">
    <source>
        <dbReference type="EMBL" id="MBP1930719.1"/>
    </source>
</evidence>
<dbReference type="NCBIfam" id="TIGR00521">
    <property type="entry name" value="coaBC_dfp"/>
    <property type="match status" value="1"/>
</dbReference>
<keyword evidence="2 3" id="KW-0456">Lyase</keyword>
<dbReference type="SUPFAM" id="SSF102645">
    <property type="entry name" value="CoaB-like"/>
    <property type="match status" value="1"/>
</dbReference>
<keyword evidence="3 4" id="KW-0285">Flavoprotein</keyword>
<comment type="pathway">
    <text evidence="3 4">Cofactor biosynthesis; coenzyme A biosynthesis; CoA from (R)-pantothenate: step 2/5.</text>
</comment>
<proteinExistence type="inferred from homology"/>
<comment type="catalytic activity">
    <reaction evidence="3 4">
        <text>N-[(R)-4-phosphopantothenoyl]-L-cysteine + H(+) = (R)-4'-phosphopantetheine + CO2</text>
        <dbReference type="Rhea" id="RHEA:16793"/>
        <dbReference type="ChEBI" id="CHEBI:15378"/>
        <dbReference type="ChEBI" id="CHEBI:16526"/>
        <dbReference type="ChEBI" id="CHEBI:59458"/>
        <dbReference type="ChEBI" id="CHEBI:61723"/>
        <dbReference type="EC" id="4.1.1.36"/>
    </reaction>
</comment>
<comment type="similarity">
    <text evidence="3 4">In the C-terminal section; belongs to the PPC synthetase family.</text>
</comment>
<keyword evidence="8" id="KW-1185">Reference proteome</keyword>
<comment type="catalytic activity">
    <reaction evidence="3 4">
        <text>(R)-4'-phosphopantothenate + L-cysteine + CTP = N-[(R)-4-phosphopantothenoyl]-L-cysteine + CMP + diphosphate + H(+)</text>
        <dbReference type="Rhea" id="RHEA:19397"/>
        <dbReference type="ChEBI" id="CHEBI:10986"/>
        <dbReference type="ChEBI" id="CHEBI:15378"/>
        <dbReference type="ChEBI" id="CHEBI:33019"/>
        <dbReference type="ChEBI" id="CHEBI:35235"/>
        <dbReference type="ChEBI" id="CHEBI:37563"/>
        <dbReference type="ChEBI" id="CHEBI:59458"/>
        <dbReference type="ChEBI" id="CHEBI:60377"/>
        <dbReference type="EC" id="6.3.2.5"/>
    </reaction>
</comment>
<dbReference type="Gene3D" id="3.40.50.1950">
    <property type="entry name" value="Flavin prenyltransferase-like"/>
    <property type="match status" value="1"/>
</dbReference>
<feature type="active site" description="Proton donor" evidence="3">
    <location>
        <position position="157"/>
    </location>
</feature>
<dbReference type="Pfam" id="PF04127">
    <property type="entry name" value="DFP"/>
    <property type="match status" value="1"/>
</dbReference>
<evidence type="ECO:0000259" key="6">
    <source>
        <dbReference type="Pfam" id="PF04127"/>
    </source>
</evidence>
<feature type="binding site" evidence="3">
    <location>
        <position position="341"/>
    </location>
    <ligand>
        <name>CTP</name>
        <dbReference type="ChEBI" id="CHEBI:37563"/>
    </ligand>
</feature>
<dbReference type="InterPro" id="IPR007085">
    <property type="entry name" value="DNA/pantothenate-metab_flavo_C"/>
</dbReference>
<accession>A0ABS4GKD4</accession>
<evidence type="ECO:0000313" key="8">
    <source>
        <dbReference type="Proteomes" id="UP001519343"/>
    </source>
</evidence>
<keyword evidence="1 3" id="KW-0210">Decarboxylase</keyword>
<comment type="function">
    <text evidence="3">Catalyzes two sequential steps in the biosynthesis of coenzyme A. In the first step cysteine is conjugated to 4'-phosphopantothenate to form 4-phosphopantothenoylcysteine. In the second step the latter compound is decarboxylated to form 4'-phosphopantotheine.</text>
</comment>
<dbReference type="GO" id="GO:0004633">
    <property type="term" value="F:phosphopantothenoylcysteine decarboxylase activity"/>
    <property type="evidence" value="ECO:0007669"/>
    <property type="project" value="UniProtKB-EC"/>
</dbReference>
<feature type="region of interest" description="Phosphopantothenoylcysteine decarboxylase" evidence="3">
    <location>
        <begin position="1"/>
        <end position="189"/>
    </location>
</feature>
<dbReference type="EMBL" id="JAGGKT010000001">
    <property type="protein sequence ID" value="MBP1930719.1"/>
    <property type="molecule type" value="Genomic_DNA"/>
</dbReference>
<dbReference type="InterPro" id="IPR036551">
    <property type="entry name" value="Flavin_trans-like"/>
</dbReference>
<gene>
    <name evidence="3" type="primary">coaBC</name>
    <name evidence="7" type="ORF">J2Z37_000706</name>
</gene>
<feature type="domain" description="DNA/pantothenate metabolism flavoprotein C-terminal" evidence="6">
    <location>
        <begin position="185"/>
        <end position="394"/>
    </location>
</feature>
<evidence type="ECO:0000256" key="4">
    <source>
        <dbReference type="RuleBase" id="RU364078"/>
    </source>
</evidence>
<feature type="binding site" evidence="3">
    <location>
        <position position="323"/>
    </location>
    <ligand>
        <name>CTP</name>
        <dbReference type="ChEBI" id="CHEBI:37563"/>
    </ligand>
</feature>
<evidence type="ECO:0000259" key="5">
    <source>
        <dbReference type="Pfam" id="PF02441"/>
    </source>
</evidence>
<keyword evidence="3" id="KW-0511">Multifunctional enzyme</keyword>
<dbReference type="HAMAP" id="MF_02225">
    <property type="entry name" value="CoaBC"/>
    <property type="match status" value="1"/>
</dbReference>
<feature type="binding site" evidence="3">
    <location>
        <position position="278"/>
    </location>
    <ligand>
        <name>CTP</name>
        <dbReference type="ChEBI" id="CHEBI:37563"/>
    </ligand>
</feature>
<dbReference type="RefSeq" id="WP_209808794.1">
    <property type="nucleotide sequence ID" value="NZ_JAGGKT010000001.1"/>
</dbReference>
<keyword evidence="3" id="KW-0460">Magnesium</keyword>
<feature type="binding site" evidence="3">
    <location>
        <position position="337"/>
    </location>
    <ligand>
        <name>CTP</name>
        <dbReference type="ChEBI" id="CHEBI:37563"/>
    </ligand>
</feature>
<comment type="similarity">
    <text evidence="3 4">In the N-terminal section; belongs to the HFCD (homo-oligomeric flavin containing Cys decarboxylase) superfamily.</text>
</comment>
<dbReference type="Gene3D" id="3.40.50.10300">
    <property type="entry name" value="CoaB-like"/>
    <property type="match status" value="1"/>
</dbReference>
<dbReference type="Pfam" id="PF02441">
    <property type="entry name" value="Flavoprotein"/>
    <property type="match status" value="1"/>
</dbReference>
<organism evidence="7 8">
    <name type="scientific">Ammoniphilus resinae</name>
    <dbReference type="NCBI Taxonomy" id="861532"/>
    <lineage>
        <taxon>Bacteria</taxon>
        <taxon>Bacillati</taxon>
        <taxon>Bacillota</taxon>
        <taxon>Bacilli</taxon>
        <taxon>Bacillales</taxon>
        <taxon>Paenibacillaceae</taxon>
        <taxon>Aneurinibacillus group</taxon>
        <taxon>Ammoniphilus</taxon>
    </lineage>
</organism>
<dbReference type="EC" id="6.3.2.5" evidence="3"/>
<feature type="region of interest" description="Phosphopantothenate--cysteine ligase" evidence="3">
    <location>
        <begin position="190"/>
        <end position="406"/>
    </location>
</feature>
<dbReference type="GO" id="GO:0004632">
    <property type="term" value="F:phosphopantothenate--cysteine ligase activity"/>
    <property type="evidence" value="ECO:0007669"/>
    <property type="project" value="UniProtKB-EC"/>
</dbReference>
<comment type="caution">
    <text evidence="7">The sequence shown here is derived from an EMBL/GenBank/DDBJ whole genome shotgun (WGS) entry which is preliminary data.</text>
</comment>
<sequence>MLTGKTIVLGVTGGIAAFKAASICSGLVQKGADVRVILSKSALNFIQPLTFQALSRNHVVVDTFEEKDPSVIAHIELADRADLIIVAPATANFLAKAAYGIADDMLTTTLLATQAPIFICPAMNVHMYHHPAVQQNISILQSRGYHFIDSDEGFLACGYTGKGRLAEPEQIIERVESYHTPRQDLQGINILVTAGATREKVDPVRFFTNRSTGKMGYAVAEAAIARGATVTLVSGPAQLPIPNGVNVIPIESAEEMFQAVASKSNEADVIIKAAAVADYRPAQVHEQKMKKLDGNLTLEFVRTKDILRYLGEHKRPQQVLVGFAAETESVESNAMKKIREKNLDLIVANNVSMEGAGFGTDTNIVTLIEQKGVLAALPMLSKREVADRILTEAAKKWREKQTCTLE</sequence>